<dbReference type="CDD" id="cd06171">
    <property type="entry name" value="Sigma70_r4"/>
    <property type="match status" value="1"/>
</dbReference>
<dbReference type="Proteomes" id="UP000010716">
    <property type="component" value="Unassembled WGS sequence"/>
</dbReference>
<dbReference type="SUPFAM" id="SSF88659">
    <property type="entry name" value="Sigma3 and sigma4 domains of RNA polymerase sigma factors"/>
    <property type="match status" value="2"/>
</dbReference>
<evidence type="ECO:0000259" key="5">
    <source>
        <dbReference type="PROSITE" id="PS00715"/>
    </source>
</evidence>
<sequence>MTVQSKRHLHNKDDIYRLIEAFQKEPDEEIKTRLVLHFEPLVHSLARKFASNEQVLDDLIQVGMIGLLSALDRYDTSYGRTFESFAVPTIVGEIKRYIRDKTWSVHVPRRIKELAPKIKQAIDDLTTELGRSPQIKEIAQRVEASEEEVLETLEISRSYQALSMDSDFEAGQDGSTVNLLDMVGETEQGYEQVNRRMLLEKLLPVLSEREQQVIRLTFFEGLSQREAGERLNISQMHVSRLQRRALHKLRELLKKTDTLTQSS</sequence>
<feature type="domain" description="RNA polymerase sigma-70" evidence="5">
    <location>
        <begin position="58"/>
        <end position="71"/>
    </location>
</feature>
<dbReference type="InterPro" id="IPR036388">
    <property type="entry name" value="WH-like_DNA-bd_sf"/>
</dbReference>
<evidence type="ECO:0000256" key="1">
    <source>
        <dbReference type="ARBA" id="ARBA00023015"/>
    </source>
</evidence>
<keyword evidence="2" id="KW-0731">Sigma factor</keyword>
<dbReference type="InterPro" id="IPR007630">
    <property type="entry name" value="RNA_pol_sigma70_r4"/>
</dbReference>
<dbReference type="Pfam" id="PF04539">
    <property type="entry name" value="Sigma70_r3"/>
    <property type="match status" value="1"/>
</dbReference>
<dbReference type="Proteomes" id="UP000825179">
    <property type="component" value="Chromosome"/>
</dbReference>
<evidence type="ECO:0000313" key="6">
    <source>
        <dbReference type="EMBL" id="EGL82812.1"/>
    </source>
</evidence>
<dbReference type="OrthoDB" id="9809557at2"/>
<dbReference type="Pfam" id="PF04542">
    <property type="entry name" value="Sigma70_r2"/>
    <property type="match status" value="1"/>
</dbReference>
<accession>F5L791</accession>
<dbReference type="InterPro" id="IPR007627">
    <property type="entry name" value="RNA_pol_sigma70_r2"/>
</dbReference>
<dbReference type="NCBIfam" id="TIGR02937">
    <property type="entry name" value="sigma70-ECF"/>
    <property type="match status" value="1"/>
</dbReference>
<dbReference type="AlphaFoldDB" id="F5L791"/>
<dbReference type="GO" id="GO:0016987">
    <property type="term" value="F:sigma factor activity"/>
    <property type="evidence" value="ECO:0007669"/>
    <property type="project" value="UniProtKB-KW"/>
</dbReference>
<dbReference type="GO" id="GO:0006352">
    <property type="term" value="P:DNA-templated transcription initiation"/>
    <property type="evidence" value="ECO:0007669"/>
    <property type="project" value="InterPro"/>
</dbReference>
<dbReference type="NCBIfam" id="TIGR02941">
    <property type="entry name" value="Sigma_B"/>
    <property type="match status" value="1"/>
</dbReference>
<evidence type="ECO:0000256" key="2">
    <source>
        <dbReference type="ARBA" id="ARBA00023082"/>
    </source>
</evidence>
<dbReference type="EMBL" id="CP082237">
    <property type="protein sequence ID" value="QZT34556.1"/>
    <property type="molecule type" value="Genomic_DNA"/>
</dbReference>
<reference evidence="7" key="3">
    <citation type="submission" date="2021-08" db="EMBL/GenBank/DDBJ databases">
        <authorList>
            <person name="de Jong S."/>
            <person name="van den Broek M."/>
            <person name="Merkel A."/>
            <person name="de la Torre Cortes P."/>
            <person name="Kalamorz F."/>
            <person name="Cook G."/>
            <person name="van Loosdrecht M."/>
            <person name="McMillan D."/>
        </authorList>
    </citation>
    <scope>NUCLEOTIDE SEQUENCE</scope>
    <source>
        <strain evidence="7">TA2.A1</strain>
    </source>
</reference>
<dbReference type="PRINTS" id="PR00046">
    <property type="entry name" value="SIGMA70FCT"/>
</dbReference>
<dbReference type="GO" id="GO:0003677">
    <property type="term" value="F:DNA binding"/>
    <property type="evidence" value="ECO:0007669"/>
    <property type="project" value="UniProtKB-KW"/>
</dbReference>
<gene>
    <name evidence="7" type="primary">sigB</name>
    <name evidence="6" type="ORF">CathTA2_1696</name>
    <name evidence="7" type="ORF">HUR95_04045</name>
</gene>
<dbReference type="InterPro" id="IPR013324">
    <property type="entry name" value="RNA_pol_sigma_r3/r4-like"/>
</dbReference>
<keyword evidence="4" id="KW-0804">Transcription</keyword>
<dbReference type="KEGG" id="cthu:HUR95_04045"/>
<evidence type="ECO:0000256" key="4">
    <source>
        <dbReference type="ARBA" id="ARBA00023163"/>
    </source>
</evidence>
<dbReference type="PANTHER" id="PTHR30385">
    <property type="entry name" value="SIGMA FACTOR F FLAGELLAR"/>
    <property type="match status" value="1"/>
</dbReference>
<dbReference type="InterPro" id="IPR000943">
    <property type="entry name" value="RNA_pol_sigma70"/>
</dbReference>
<name>F5L791_CALTT</name>
<dbReference type="eggNOG" id="COG1191">
    <property type="taxonomic scope" value="Bacteria"/>
</dbReference>
<dbReference type="Gene3D" id="1.10.10.10">
    <property type="entry name" value="Winged helix-like DNA-binding domain superfamily/Winged helix DNA-binding domain"/>
    <property type="match status" value="2"/>
</dbReference>
<dbReference type="InterPro" id="IPR013325">
    <property type="entry name" value="RNA_pol_sigma_r2"/>
</dbReference>
<dbReference type="Gene3D" id="1.20.120.1810">
    <property type="match status" value="1"/>
</dbReference>
<dbReference type="InterPro" id="IPR007624">
    <property type="entry name" value="RNA_pol_sigma70_r3"/>
</dbReference>
<keyword evidence="3" id="KW-0238">DNA-binding</keyword>
<dbReference type="InterPro" id="IPR014284">
    <property type="entry name" value="RNA_pol_sigma-70_dom"/>
</dbReference>
<dbReference type="PANTHER" id="PTHR30385:SF4">
    <property type="entry name" value="RNA POLYMERASE SIGMA-E FACTOR"/>
    <property type="match status" value="1"/>
</dbReference>
<evidence type="ECO:0000256" key="3">
    <source>
        <dbReference type="ARBA" id="ARBA00023125"/>
    </source>
</evidence>
<evidence type="ECO:0000313" key="8">
    <source>
        <dbReference type="Proteomes" id="UP000010716"/>
    </source>
</evidence>
<organism evidence="6 8">
    <name type="scientific">Caldalkalibacillus thermarum (strain TA2.A1)</name>
    <dbReference type="NCBI Taxonomy" id="986075"/>
    <lineage>
        <taxon>Bacteria</taxon>
        <taxon>Bacillati</taxon>
        <taxon>Bacillota</taxon>
        <taxon>Bacilli</taxon>
        <taxon>Bacillales</taxon>
        <taxon>Bacillaceae</taxon>
        <taxon>Caldalkalibacillus</taxon>
    </lineage>
</organism>
<dbReference type="SUPFAM" id="SSF88946">
    <property type="entry name" value="Sigma2 domain of RNA polymerase sigma factors"/>
    <property type="match status" value="1"/>
</dbReference>
<dbReference type="PROSITE" id="PS00715">
    <property type="entry name" value="SIGMA70_1"/>
    <property type="match status" value="1"/>
</dbReference>
<dbReference type="EMBL" id="AFCE01000138">
    <property type="protein sequence ID" value="EGL82812.1"/>
    <property type="molecule type" value="Genomic_DNA"/>
</dbReference>
<dbReference type="NCBIfam" id="TIGR02980">
    <property type="entry name" value="SigBFG"/>
    <property type="match status" value="1"/>
</dbReference>
<dbReference type="RefSeq" id="WP_007504759.1">
    <property type="nucleotide sequence ID" value="NZ_AFCE01000138.1"/>
</dbReference>
<dbReference type="InterPro" id="IPR014322">
    <property type="entry name" value="RNA_pol_sigma-B/F/G"/>
</dbReference>
<dbReference type="InterPro" id="IPR014288">
    <property type="entry name" value="RNA_pol_sigma-B"/>
</dbReference>
<proteinExistence type="predicted"/>
<keyword evidence="1" id="KW-0805">Transcription regulation</keyword>
<reference evidence="6 8" key="1">
    <citation type="journal article" date="2011" name="J. Bacteriol.">
        <title>Draft genome sequence of the thermoalkaliphilic Caldalkalibacillus thermarum strain TA2.A1.</title>
        <authorList>
            <person name="Kalamorz F."/>
            <person name="Keis S."/>
            <person name="McMillan D.G."/>
            <person name="Olsson K."/>
            <person name="Stanton J.A."/>
            <person name="Stockwell P."/>
            <person name="Black M.A."/>
            <person name="Klingeman D.M."/>
            <person name="Land M.L."/>
            <person name="Han C.S."/>
            <person name="Martin S.L."/>
            <person name="Becher S.A."/>
            <person name="Peddie C.J."/>
            <person name="Morgan H.W."/>
            <person name="Matthies D."/>
            <person name="Preiss L."/>
            <person name="Meier T."/>
            <person name="Brown S.D."/>
            <person name="Cook G.M."/>
        </authorList>
    </citation>
    <scope>NUCLEOTIDE SEQUENCE [LARGE SCALE GENOMIC DNA]</scope>
    <source>
        <strain evidence="6 8">TA2.A1</strain>
    </source>
</reference>
<evidence type="ECO:0000313" key="9">
    <source>
        <dbReference type="Proteomes" id="UP000825179"/>
    </source>
</evidence>
<keyword evidence="9" id="KW-1185">Reference proteome</keyword>
<reference evidence="7 9" key="2">
    <citation type="journal article" date="2020" name="Extremophiles">
        <title>Genomic analysis of Caldalkalibacillus thermarum TA2.A1 reveals aerobic alkaliphilic metabolism and evolutionary hallmarks linking alkaliphilic bacteria and plant life.</title>
        <authorList>
            <person name="de Jong S.I."/>
            <person name="van den Broek M.A."/>
            <person name="Merkel A.Y."/>
            <person name="de la Torre Cortes P."/>
            <person name="Kalamorz F."/>
            <person name="Cook G.M."/>
            <person name="van Loosdrecht M.C.M."/>
            <person name="McMillan D.G.G."/>
        </authorList>
    </citation>
    <scope>NUCLEOTIDE SEQUENCE [LARGE SCALE GENOMIC DNA]</scope>
    <source>
        <strain evidence="7 9">TA2.A1</strain>
    </source>
</reference>
<protein>
    <submittedName>
        <fullName evidence="7">RNA polymerase sigma factor SigB</fullName>
    </submittedName>
    <submittedName>
        <fullName evidence="6">RNA polymerase, sigma 28 subunit, Sig B/F/G subfamily</fullName>
    </submittedName>
</protein>
<evidence type="ECO:0000313" key="7">
    <source>
        <dbReference type="EMBL" id="QZT34556.1"/>
    </source>
</evidence>
<dbReference type="Pfam" id="PF04545">
    <property type="entry name" value="Sigma70_r4"/>
    <property type="match status" value="1"/>
</dbReference>